<keyword evidence="3 8" id="KW-0812">Transmembrane</keyword>
<name>A0A7J7K2W5_BUGNE</name>
<dbReference type="PRINTS" id="PR01433">
    <property type="entry name" value="POLYCYSTIN2"/>
</dbReference>
<dbReference type="OrthoDB" id="444119at2759"/>
<dbReference type="InterPro" id="IPR051223">
    <property type="entry name" value="Polycystin"/>
</dbReference>
<comment type="caution">
    <text evidence="11">The sequence shown here is derived from an EMBL/GenBank/DDBJ whole genome shotgun (WGS) entry which is preliminary data.</text>
</comment>
<feature type="domain" description="Polycystin cation channel PKD1/PKD2" evidence="9">
    <location>
        <begin position="402"/>
        <end position="505"/>
    </location>
</feature>
<dbReference type="InterPro" id="IPR013122">
    <property type="entry name" value="PKD1_2_channel"/>
</dbReference>
<dbReference type="AlphaFoldDB" id="A0A7J7K2W5"/>
<gene>
    <name evidence="11" type="ORF">EB796_009158</name>
</gene>
<dbReference type="InterPro" id="IPR046791">
    <property type="entry name" value="Polycystin_dom"/>
</dbReference>
<comment type="similarity">
    <text evidence="2">Belongs to the polycystin family.</text>
</comment>
<dbReference type="PANTHER" id="PTHR10877">
    <property type="entry name" value="POLYCYSTIN FAMILY MEMBER"/>
    <property type="match status" value="1"/>
</dbReference>
<feature type="disulfide bond" evidence="7">
    <location>
        <begin position="267"/>
        <end position="280"/>
    </location>
</feature>
<protein>
    <submittedName>
        <fullName evidence="11">PKD2</fullName>
    </submittedName>
</protein>
<evidence type="ECO:0000313" key="12">
    <source>
        <dbReference type="Proteomes" id="UP000593567"/>
    </source>
</evidence>
<dbReference type="Proteomes" id="UP000593567">
    <property type="component" value="Unassembled WGS sequence"/>
</dbReference>
<dbReference type="Pfam" id="PF08016">
    <property type="entry name" value="PKD_channel"/>
    <property type="match status" value="1"/>
</dbReference>
<dbReference type="Pfam" id="PF20519">
    <property type="entry name" value="Polycystin_dom"/>
    <property type="match status" value="1"/>
</dbReference>
<evidence type="ECO:0000313" key="11">
    <source>
        <dbReference type="EMBL" id="KAF6032557.1"/>
    </source>
</evidence>
<evidence type="ECO:0000259" key="10">
    <source>
        <dbReference type="Pfam" id="PF20519"/>
    </source>
</evidence>
<feature type="transmembrane region" description="Helical" evidence="8">
    <location>
        <begin position="447"/>
        <end position="465"/>
    </location>
</feature>
<sequence>MEKASVTSCLSNGCCRIDLPVLVISSCCRCNWQLEIYLAHTDIARNSIQSTFDDKLTGGNYQTMALSRPDSARSKTAWSTATHDNEVFQASSFGSGPLDGGFDNGSGSRSGSAKKVRQVEEGNDSCWYKFTEGIKSMWSTRHTVDTKEDKELYIKTTLRELVIYLLFLAVLCALTFGMTSSTMFYYTKVMSELFLDAPFENKNTFRGINHPFDFWRFAEKPLVDGLYWETWYNSRNLTEDERGYIYYESKLLGLPRLRQVRVKNNTCTIDTNFENQLKGCYGPYKGYNEFKGTFGPEGENATGWTFSTSEELDGSKHPGILATYNGGGFVRNLGKKKSESLAIIEDLKSKLWIDRATRAVFVDFTVYNANINLFCVVRLTMEFPATGGAMAASAFRTVKLIRYVSALDYVIMACECLFVLFIIYYSIEEIIEIKEHKLKYFTEFWNVLDIFVLAVSCVCIAFSVYRTIEVNRKLDQLLKQPDEHADFEYLAYWQSQFNNQIAVAVSSPGLRCSSISALTRP</sequence>
<keyword evidence="6" id="KW-0325">Glycoprotein</keyword>
<comment type="subcellular location">
    <subcellularLocation>
        <location evidence="1">Membrane</location>
        <topology evidence="1">Multi-pass membrane protein</topology>
    </subcellularLocation>
</comment>
<dbReference type="GO" id="GO:0016020">
    <property type="term" value="C:membrane"/>
    <property type="evidence" value="ECO:0007669"/>
    <property type="project" value="UniProtKB-SubCell"/>
</dbReference>
<proteinExistence type="inferred from homology"/>
<reference evidence="11" key="1">
    <citation type="submission" date="2020-06" db="EMBL/GenBank/DDBJ databases">
        <title>Draft genome of Bugula neritina, a colonial animal packing powerful symbionts and potential medicines.</title>
        <authorList>
            <person name="Rayko M."/>
        </authorList>
    </citation>
    <scope>NUCLEOTIDE SEQUENCE [LARGE SCALE GENOMIC DNA]</scope>
    <source>
        <strain evidence="11">Kwan_BN1</strain>
    </source>
</reference>
<dbReference type="GO" id="GO:0005509">
    <property type="term" value="F:calcium ion binding"/>
    <property type="evidence" value="ECO:0007669"/>
    <property type="project" value="InterPro"/>
</dbReference>
<dbReference type="GO" id="GO:0050982">
    <property type="term" value="P:detection of mechanical stimulus"/>
    <property type="evidence" value="ECO:0007669"/>
    <property type="project" value="TreeGrafter"/>
</dbReference>
<evidence type="ECO:0000256" key="3">
    <source>
        <dbReference type="ARBA" id="ARBA00022692"/>
    </source>
</evidence>
<dbReference type="PANTHER" id="PTHR10877:SF183">
    <property type="entry name" value="AT14535P-RELATED"/>
    <property type="match status" value="1"/>
</dbReference>
<evidence type="ECO:0000259" key="9">
    <source>
        <dbReference type="Pfam" id="PF08016"/>
    </source>
</evidence>
<evidence type="ECO:0000256" key="2">
    <source>
        <dbReference type="ARBA" id="ARBA00007200"/>
    </source>
</evidence>
<accession>A0A7J7K2W5</accession>
<feature type="domain" description="Polycystin" evidence="10">
    <location>
        <begin position="211"/>
        <end position="401"/>
    </location>
</feature>
<keyword evidence="5 8" id="KW-0472">Membrane</keyword>
<keyword evidence="12" id="KW-1185">Reference proteome</keyword>
<evidence type="ECO:0000256" key="6">
    <source>
        <dbReference type="ARBA" id="ARBA00023180"/>
    </source>
</evidence>
<keyword evidence="4 8" id="KW-1133">Transmembrane helix</keyword>
<evidence type="ECO:0000256" key="5">
    <source>
        <dbReference type="ARBA" id="ARBA00023136"/>
    </source>
</evidence>
<evidence type="ECO:0000256" key="4">
    <source>
        <dbReference type="ARBA" id="ARBA00022989"/>
    </source>
</evidence>
<feature type="transmembrane region" description="Helical" evidence="8">
    <location>
        <begin position="406"/>
        <end position="427"/>
    </location>
</feature>
<evidence type="ECO:0000256" key="8">
    <source>
        <dbReference type="SAM" id="Phobius"/>
    </source>
</evidence>
<evidence type="ECO:0000256" key="7">
    <source>
        <dbReference type="PIRSR" id="PIRSR603915-2"/>
    </source>
</evidence>
<organism evidence="11 12">
    <name type="scientific">Bugula neritina</name>
    <name type="common">Brown bryozoan</name>
    <name type="synonym">Sertularia neritina</name>
    <dbReference type="NCBI Taxonomy" id="10212"/>
    <lineage>
        <taxon>Eukaryota</taxon>
        <taxon>Metazoa</taxon>
        <taxon>Spiralia</taxon>
        <taxon>Lophotrochozoa</taxon>
        <taxon>Bryozoa</taxon>
        <taxon>Gymnolaemata</taxon>
        <taxon>Cheilostomatida</taxon>
        <taxon>Flustrina</taxon>
        <taxon>Buguloidea</taxon>
        <taxon>Bugulidae</taxon>
        <taxon>Bugula</taxon>
    </lineage>
</organism>
<dbReference type="EMBL" id="VXIV02001497">
    <property type="protein sequence ID" value="KAF6032557.1"/>
    <property type="molecule type" value="Genomic_DNA"/>
</dbReference>
<evidence type="ECO:0000256" key="1">
    <source>
        <dbReference type="ARBA" id="ARBA00004141"/>
    </source>
</evidence>
<dbReference type="GO" id="GO:0005262">
    <property type="term" value="F:calcium channel activity"/>
    <property type="evidence" value="ECO:0007669"/>
    <property type="project" value="TreeGrafter"/>
</dbReference>
<feature type="transmembrane region" description="Helical" evidence="8">
    <location>
        <begin position="161"/>
        <end position="186"/>
    </location>
</feature>
<dbReference type="InterPro" id="IPR003915">
    <property type="entry name" value="PKD_2"/>
</dbReference>